<dbReference type="Proteomes" id="UP001142078">
    <property type="component" value="Unassembled WGS sequence"/>
</dbReference>
<dbReference type="EMBL" id="JANJZL010000019">
    <property type="protein sequence ID" value="MCR2045520.1"/>
    <property type="molecule type" value="Genomic_DNA"/>
</dbReference>
<organism evidence="1 2">
    <name type="scientific">Anaerosalibacter massiliensis</name>
    <dbReference type="NCBI Taxonomy" id="1347392"/>
    <lineage>
        <taxon>Bacteria</taxon>
        <taxon>Bacillati</taxon>
        <taxon>Bacillota</taxon>
        <taxon>Tissierellia</taxon>
        <taxon>Tissierellales</taxon>
        <taxon>Sporanaerobacteraceae</taxon>
        <taxon>Anaerosalibacter</taxon>
    </lineage>
</organism>
<dbReference type="AlphaFoldDB" id="A0A9X2MM14"/>
<name>A0A9X2MM14_9FIRM</name>
<protein>
    <submittedName>
        <fullName evidence="1">Uncharacterized protein</fullName>
    </submittedName>
</protein>
<evidence type="ECO:0000313" key="1">
    <source>
        <dbReference type="EMBL" id="MCR2045520.1"/>
    </source>
</evidence>
<evidence type="ECO:0000313" key="2">
    <source>
        <dbReference type="Proteomes" id="UP001142078"/>
    </source>
</evidence>
<comment type="caution">
    <text evidence="1">The sequence shown here is derived from an EMBL/GenBank/DDBJ whole genome shotgun (WGS) entry which is preliminary data.</text>
</comment>
<sequence>MADITYKNSAKDLTVESAEYFNEKLHIAVAVNDGKHLTLSTEKEPTAAKLNRF</sequence>
<gene>
    <name evidence="1" type="ORF">NSA23_15570</name>
</gene>
<dbReference type="RefSeq" id="WP_257490751.1">
    <property type="nucleotide sequence ID" value="NZ_JANJZL010000019.1"/>
</dbReference>
<proteinExistence type="predicted"/>
<accession>A0A9X2MM14</accession>
<reference evidence="1" key="1">
    <citation type="submission" date="2022-07" db="EMBL/GenBank/DDBJ databases">
        <title>Enhanced cultured diversity of the mouse gut microbiota enables custom-made synthetic communities.</title>
        <authorList>
            <person name="Afrizal A."/>
        </authorList>
    </citation>
    <scope>NUCLEOTIDE SEQUENCE</scope>
    <source>
        <strain evidence="1">DSM 29482</strain>
    </source>
</reference>
<keyword evidence="2" id="KW-1185">Reference proteome</keyword>